<evidence type="ECO:0000256" key="7">
    <source>
        <dbReference type="ARBA" id="ARBA00048743"/>
    </source>
</evidence>
<comment type="caution">
    <text evidence="10">The sequence shown here is derived from an EMBL/GenBank/DDBJ whole genome shotgun (WGS) entry which is preliminary data.</text>
</comment>
<keyword evidence="4 8" id="KW-0547">Nucleotide-binding</keyword>
<sequence length="231" mass="26609">MAKKGKLIVIDGTDGSGKATQVALLVKRLKKEGRTVKVVDFPEYYKNFFGAFIGHCLSEQYYNFLNVHPKIASVLYAADRFESSEELRSWLKKGYIVVANRYVSANQIHQGGKIKSAKKRNDFIKWLDKMEYEVFGIPRPDVTLYLSLPTDIVLRLLKERDSSKMHRAYLKKKKDVHEADVNFLINSRKSAQKLVKEIPNFIKIECAPGGQILSRETIHEEIYEKVKKVLK</sequence>
<gene>
    <name evidence="8" type="primary">tmk</name>
    <name evidence="10" type="ORF">A2121_00930</name>
</gene>
<dbReference type="Proteomes" id="UP000176484">
    <property type="component" value="Unassembled WGS sequence"/>
</dbReference>
<organism evidence="10 11">
    <name type="scientific">Candidatus Nomurabacteria bacterium GWB1_40_6</name>
    <dbReference type="NCBI Taxonomy" id="1801727"/>
    <lineage>
        <taxon>Bacteria</taxon>
        <taxon>Candidatus Nomuraibacteriota</taxon>
    </lineage>
</organism>
<dbReference type="GO" id="GO:0006227">
    <property type="term" value="P:dUDP biosynthetic process"/>
    <property type="evidence" value="ECO:0007669"/>
    <property type="project" value="TreeGrafter"/>
</dbReference>
<evidence type="ECO:0000256" key="1">
    <source>
        <dbReference type="ARBA" id="ARBA00009776"/>
    </source>
</evidence>
<dbReference type="InterPro" id="IPR018094">
    <property type="entry name" value="Thymidylate_kinase"/>
</dbReference>
<dbReference type="EC" id="2.7.4.9" evidence="8"/>
<evidence type="ECO:0000256" key="5">
    <source>
        <dbReference type="ARBA" id="ARBA00022777"/>
    </source>
</evidence>
<dbReference type="CDD" id="cd01672">
    <property type="entry name" value="TMPK"/>
    <property type="match status" value="1"/>
</dbReference>
<dbReference type="PANTHER" id="PTHR10344:SF4">
    <property type="entry name" value="UMP-CMP KINASE 2, MITOCHONDRIAL"/>
    <property type="match status" value="1"/>
</dbReference>
<dbReference type="Pfam" id="PF02223">
    <property type="entry name" value="Thymidylate_kin"/>
    <property type="match status" value="1"/>
</dbReference>
<comment type="similarity">
    <text evidence="1 8">Belongs to the thymidylate kinase family.</text>
</comment>
<evidence type="ECO:0000256" key="3">
    <source>
        <dbReference type="ARBA" id="ARBA00022727"/>
    </source>
</evidence>
<dbReference type="InterPro" id="IPR027417">
    <property type="entry name" value="P-loop_NTPase"/>
</dbReference>
<dbReference type="GO" id="GO:0006235">
    <property type="term" value="P:dTTP biosynthetic process"/>
    <property type="evidence" value="ECO:0007669"/>
    <property type="project" value="UniProtKB-UniRule"/>
</dbReference>
<keyword evidence="2 8" id="KW-0808">Transferase</keyword>
<proteinExistence type="inferred from homology"/>
<comment type="catalytic activity">
    <reaction evidence="7 8">
        <text>dTMP + ATP = dTDP + ADP</text>
        <dbReference type="Rhea" id="RHEA:13517"/>
        <dbReference type="ChEBI" id="CHEBI:30616"/>
        <dbReference type="ChEBI" id="CHEBI:58369"/>
        <dbReference type="ChEBI" id="CHEBI:63528"/>
        <dbReference type="ChEBI" id="CHEBI:456216"/>
        <dbReference type="EC" id="2.7.4.9"/>
    </reaction>
</comment>
<name>A0A1F6TK15_9BACT</name>
<dbReference type="InterPro" id="IPR039430">
    <property type="entry name" value="Thymidylate_kin-like_dom"/>
</dbReference>
<comment type="function">
    <text evidence="8">Phosphorylation of dTMP to form dTDP in both de novo and salvage pathways of dTTP synthesis.</text>
</comment>
<evidence type="ECO:0000313" key="10">
    <source>
        <dbReference type="EMBL" id="OGI45474.1"/>
    </source>
</evidence>
<keyword evidence="5 8" id="KW-0418">Kinase</keyword>
<dbReference type="HAMAP" id="MF_00165">
    <property type="entry name" value="Thymidylate_kinase"/>
    <property type="match status" value="1"/>
</dbReference>
<accession>A0A1F6TK15</accession>
<evidence type="ECO:0000256" key="6">
    <source>
        <dbReference type="ARBA" id="ARBA00022840"/>
    </source>
</evidence>
<dbReference type="PANTHER" id="PTHR10344">
    <property type="entry name" value="THYMIDYLATE KINASE"/>
    <property type="match status" value="1"/>
</dbReference>
<dbReference type="AlphaFoldDB" id="A0A1F6TK15"/>
<evidence type="ECO:0000259" key="9">
    <source>
        <dbReference type="Pfam" id="PF02223"/>
    </source>
</evidence>
<dbReference type="SUPFAM" id="SSF52540">
    <property type="entry name" value="P-loop containing nucleoside triphosphate hydrolases"/>
    <property type="match status" value="1"/>
</dbReference>
<evidence type="ECO:0000256" key="8">
    <source>
        <dbReference type="HAMAP-Rule" id="MF_00165"/>
    </source>
</evidence>
<evidence type="ECO:0000313" key="11">
    <source>
        <dbReference type="Proteomes" id="UP000176484"/>
    </source>
</evidence>
<dbReference type="GO" id="GO:0005737">
    <property type="term" value="C:cytoplasm"/>
    <property type="evidence" value="ECO:0007669"/>
    <property type="project" value="TreeGrafter"/>
</dbReference>
<comment type="caution">
    <text evidence="8">Lacks conserved residue(s) required for the propagation of feature annotation.</text>
</comment>
<keyword evidence="3 8" id="KW-0545">Nucleotide biosynthesis</keyword>
<evidence type="ECO:0000256" key="4">
    <source>
        <dbReference type="ARBA" id="ARBA00022741"/>
    </source>
</evidence>
<keyword evidence="6 8" id="KW-0067">ATP-binding</keyword>
<protein>
    <recommendedName>
        <fullName evidence="8">Thymidylate kinase</fullName>
        <ecNumber evidence="8">2.7.4.9</ecNumber>
    </recommendedName>
    <alternativeName>
        <fullName evidence="8">dTMP kinase</fullName>
    </alternativeName>
</protein>
<dbReference type="GO" id="GO:0006233">
    <property type="term" value="P:dTDP biosynthetic process"/>
    <property type="evidence" value="ECO:0007669"/>
    <property type="project" value="InterPro"/>
</dbReference>
<dbReference type="Gene3D" id="3.40.50.300">
    <property type="entry name" value="P-loop containing nucleotide triphosphate hydrolases"/>
    <property type="match status" value="1"/>
</dbReference>
<reference evidence="10 11" key="1">
    <citation type="journal article" date="2016" name="Nat. Commun.">
        <title>Thousands of microbial genomes shed light on interconnected biogeochemical processes in an aquifer system.</title>
        <authorList>
            <person name="Anantharaman K."/>
            <person name="Brown C.T."/>
            <person name="Hug L.A."/>
            <person name="Sharon I."/>
            <person name="Castelle C.J."/>
            <person name="Probst A.J."/>
            <person name="Thomas B.C."/>
            <person name="Singh A."/>
            <person name="Wilkins M.J."/>
            <person name="Karaoz U."/>
            <person name="Brodie E.L."/>
            <person name="Williams K.H."/>
            <person name="Hubbard S.S."/>
            <person name="Banfield J.F."/>
        </authorList>
    </citation>
    <scope>NUCLEOTIDE SEQUENCE [LARGE SCALE GENOMIC DNA]</scope>
</reference>
<dbReference type="EMBL" id="MFTD01000048">
    <property type="protein sequence ID" value="OGI45474.1"/>
    <property type="molecule type" value="Genomic_DNA"/>
</dbReference>
<feature type="domain" description="Thymidylate kinase-like" evidence="9">
    <location>
        <begin position="10"/>
        <end position="195"/>
    </location>
</feature>
<dbReference type="GO" id="GO:0005524">
    <property type="term" value="F:ATP binding"/>
    <property type="evidence" value="ECO:0007669"/>
    <property type="project" value="UniProtKB-UniRule"/>
</dbReference>
<evidence type="ECO:0000256" key="2">
    <source>
        <dbReference type="ARBA" id="ARBA00022679"/>
    </source>
</evidence>
<dbReference type="GO" id="GO:0004798">
    <property type="term" value="F:dTMP kinase activity"/>
    <property type="evidence" value="ECO:0007669"/>
    <property type="project" value="UniProtKB-UniRule"/>
</dbReference>